<organism evidence="1 2">
    <name type="scientific">Nephila pilipes</name>
    <name type="common">Giant wood spider</name>
    <name type="synonym">Nephila maculata</name>
    <dbReference type="NCBI Taxonomy" id="299642"/>
    <lineage>
        <taxon>Eukaryota</taxon>
        <taxon>Metazoa</taxon>
        <taxon>Ecdysozoa</taxon>
        <taxon>Arthropoda</taxon>
        <taxon>Chelicerata</taxon>
        <taxon>Arachnida</taxon>
        <taxon>Araneae</taxon>
        <taxon>Araneomorphae</taxon>
        <taxon>Entelegynae</taxon>
        <taxon>Araneoidea</taxon>
        <taxon>Nephilidae</taxon>
        <taxon>Nephila</taxon>
    </lineage>
</organism>
<evidence type="ECO:0000313" key="2">
    <source>
        <dbReference type="Proteomes" id="UP000887013"/>
    </source>
</evidence>
<evidence type="ECO:0000313" key="1">
    <source>
        <dbReference type="EMBL" id="GFS50510.1"/>
    </source>
</evidence>
<dbReference type="Proteomes" id="UP000887013">
    <property type="component" value="Unassembled WGS sequence"/>
</dbReference>
<dbReference type="EMBL" id="BMAW01091561">
    <property type="protein sequence ID" value="GFS50510.1"/>
    <property type="molecule type" value="Genomic_DNA"/>
</dbReference>
<reference evidence="1" key="1">
    <citation type="submission" date="2020-08" db="EMBL/GenBank/DDBJ databases">
        <title>Multicomponent nature underlies the extraordinary mechanical properties of spider dragline silk.</title>
        <authorList>
            <person name="Kono N."/>
            <person name="Nakamura H."/>
            <person name="Mori M."/>
            <person name="Yoshida Y."/>
            <person name="Ohtoshi R."/>
            <person name="Malay A.D."/>
            <person name="Moran D.A.P."/>
            <person name="Tomita M."/>
            <person name="Numata K."/>
            <person name="Arakawa K."/>
        </authorList>
    </citation>
    <scope>NUCLEOTIDE SEQUENCE</scope>
</reference>
<keyword evidence="2" id="KW-1185">Reference proteome</keyword>
<comment type="caution">
    <text evidence="1">The sequence shown here is derived from an EMBL/GenBank/DDBJ whole genome shotgun (WGS) entry which is preliminary data.</text>
</comment>
<protein>
    <submittedName>
        <fullName evidence="1">Uncharacterized protein</fullName>
    </submittedName>
</protein>
<name>A0A8X6MF42_NEPPI</name>
<proteinExistence type="predicted"/>
<gene>
    <name evidence="1" type="ORF">NPIL_448651</name>
</gene>
<sequence>MPSGPLRPLLEGERLFRMVGIMRLNSRQMTLASAPFRASPAAKCRFGSSLHVGDQRCEYVSVFGPLKDDNKFQMKKSGFTFSNKRLHY</sequence>
<accession>A0A8X6MF42</accession>
<dbReference type="AlphaFoldDB" id="A0A8X6MF42"/>